<dbReference type="HOGENOM" id="CLU_276736_0_0_1"/>
<keyword evidence="3 13" id="KW-0894">Sodium channel</keyword>
<feature type="transmembrane region" description="Helical" evidence="14">
    <location>
        <begin position="1093"/>
        <end position="1117"/>
    </location>
</feature>
<feature type="disulfide bond" evidence="12">
    <location>
        <begin position="128"/>
        <end position="146"/>
    </location>
</feature>
<dbReference type="EMBL" id="KB292570">
    <property type="protein sequence ID" value="ELU17336.1"/>
    <property type="molecule type" value="Genomic_DNA"/>
</dbReference>
<evidence type="ECO:0000256" key="7">
    <source>
        <dbReference type="ARBA" id="ARBA00023065"/>
    </source>
</evidence>
<evidence type="ECO:0000256" key="14">
    <source>
        <dbReference type="SAM" id="Phobius"/>
    </source>
</evidence>
<keyword evidence="6" id="KW-0915">Sodium</keyword>
<dbReference type="Pfam" id="PF00858">
    <property type="entry name" value="ASC"/>
    <property type="match status" value="3"/>
</dbReference>
<dbReference type="SUPFAM" id="SSF57424">
    <property type="entry name" value="LDL receptor-like module"/>
    <property type="match status" value="1"/>
</dbReference>
<keyword evidence="5 14" id="KW-1133">Transmembrane helix</keyword>
<comment type="similarity">
    <text evidence="13">Belongs to the amiloride-sensitive sodium channel (TC 1.A.6) family.</text>
</comment>
<keyword evidence="2 13" id="KW-0813">Transport</keyword>
<dbReference type="EMBL" id="AMQN01004090">
    <property type="status" value="NOT_ANNOTATED_CDS"/>
    <property type="molecule type" value="Genomic_DNA"/>
</dbReference>
<evidence type="ECO:0000313" key="17">
    <source>
        <dbReference type="Proteomes" id="UP000014760"/>
    </source>
</evidence>
<keyword evidence="10 13" id="KW-0739">Sodium transport</keyword>
<dbReference type="Proteomes" id="UP000014760">
    <property type="component" value="Unassembled WGS sequence"/>
</dbReference>
<dbReference type="Pfam" id="PF00057">
    <property type="entry name" value="Ldl_recept_a"/>
    <property type="match status" value="1"/>
</dbReference>
<evidence type="ECO:0000256" key="9">
    <source>
        <dbReference type="ARBA" id="ARBA00023157"/>
    </source>
</evidence>
<gene>
    <name evidence="15" type="ORF">CAPTEDRAFT_187477</name>
</gene>
<keyword evidence="8 14" id="KW-0472">Membrane</keyword>
<evidence type="ECO:0000256" key="4">
    <source>
        <dbReference type="ARBA" id="ARBA00022692"/>
    </source>
</evidence>
<evidence type="ECO:0000256" key="11">
    <source>
        <dbReference type="ARBA" id="ARBA00023303"/>
    </source>
</evidence>
<dbReference type="AlphaFoldDB" id="R7VKF8"/>
<evidence type="ECO:0000256" key="2">
    <source>
        <dbReference type="ARBA" id="ARBA00022448"/>
    </source>
</evidence>
<keyword evidence="4 13" id="KW-0812">Transmembrane</keyword>
<dbReference type="Gene3D" id="4.10.400.10">
    <property type="entry name" value="Low-density Lipoprotein Receptor"/>
    <property type="match status" value="1"/>
</dbReference>
<evidence type="ECO:0000256" key="6">
    <source>
        <dbReference type="ARBA" id="ARBA00023053"/>
    </source>
</evidence>
<dbReference type="PANTHER" id="PTHR11690">
    <property type="entry name" value="AMILORIDE-SENSITIVE SODIUM CHANNEL-RELATED"/>
    <property type="match status" value="1"/>
</dbReference>
<evidence type="ECO:0000256" key="8">
    <source>
        <dbReference type="ARBA" id="ARBA00023136"/>
    </source>
</evidence>
<dbReference type="PRINTS" id="PR01078">
    <property type="entry name" value="AMINACHANNEL"/>
</dbReference>
<dbReference type="CDD" id="cd00112">
    <property type="entry name" value="LDLa"/>
    <property type="match status" value="1"/>
</dbReference>
<reference evidence="16" key="3">
    <citation type="submission" date="2015-06" db="UniProtKB">
        <authorList>
            <consortium name="EnsemblMetazoa"/>
        </authorList>
    </citation>
    <scope>IDENTIFICATION</scope>
</reference>
<feature type="disulfide bond" evidence="12">
    <location>
        <begin position="121"/>
        <end position="133"/>
    </location>
</feature>
<evidence type="ECO:0000313" key="16">
    <source>
        <dbReference type="EnsemblMetazoa" id="CapteP187477"/>
    </source>
</evidence>
<dbReference type="Gene3D" id="1.10.287.820">
    <property type="entry name" value="Acid-sensing ion channel domain"/>
    <property type="match status" value="1"/>
</dbReference>
<accession>R7VKF8</accession>
<dbReference type="InterPro" id="IPR036055">
    <property type="entry name" value="LDL_receptor-like_sf"/>
</dbReference>
<keyword evidence="9 12" id="KW-1015">Disulfide bond</keyword>
<evidence type="ECO:0000313" key="15">
    <source>
        <dbReference type="EMBL" id="ELU17336.1"/>
    </source>
</evidence>
<proteinExistence type="inferred from homology"/>
<name>R7VKF8_CAPTE</name>
<keyword evidence="17" id="KW-1185">Reference proteome</keyword>
<evidence type="ECO:0000256" key="12">
    <source>
        <dbReference type="PROSITE-ProRule" id="PRU00124"/>
    </source>
</evidence>
<protein>
    <submittedName>
        <fullName evidence="15 16">Uncharacterized protein</fullName>
    </submittedName>
</protein>
<comment type="subcellular location">
    <subcellularLocation>
        <location evidence="1">Membrane</location>
        <topology evidence="1">Multi-pass membrane protein</topology>
    </subcellularLocation>
</comment>
<sequence>MECKIYEYCNIAMKLSYTGPIRKKALGQAQFNVPSAWIIWMVIVLSALGGLVYYVADRVNVYLRYDTNINVIVNYIDDMDFPAVTICNQNAFKLTKAVYGGWYHEVISMVNHTKRPPDDECLATEYRCKNGECIPWSTVCDMFPDCSDDSDEIDCDICQRIRITTVSVSSISGVFHITDGLPAKYAEDEAVYLSTELRSERFALMSVAINSTWSQWRVVVYDTGNIQRTIAKSEHLQKNGRFAKQMRWNIYYANGTAKAADDITLTCDVKRVEQPDVQTLSLSKDKQYENLRHLYELGSHGKEEFFLLDKYITSFFNFTINVEQYEYIYEPREGAGIQMLLHDARDPPVMQGQSLSISPGLFSLISLERAQVVGLGPPWGNCSEQILEYYEKYGVNTCIMNCENKVLRKGCDCVDVYLASTDRGNSFKMKRGCSCKQPCIQDIYVPTLSFSSLSFDKDKLSRTDTLRMAQLASTLSDAREIVYRIQENHYRNTMRVFEGIFLHAWTSLNALQAVEDLLLEEMAKIKMLTSQVKTDCLKFQRFFASGIRVMRKAMRQEILTLEDHLLYNISSGLQRLAVEVVRVAGTWNEMRRNVEESNTKLLDLYPSYTPTTDSYETTNAYETTTFGNSTAGYNITEAPFPAYILQCGCPIPEPVNLTEQDRNGLGIHLKPLYDQIVADVQLTAFELLKSVVDATLRLNESESLSIVLQKDKIEWLIPYLRVVCEWCLTEMETQLSTILRDRLLYSILDNRDTSNLLEQCEHSNADSVNNIASYLCSLHAAVISLDETGFMSNATFIDIHDDNDMEAFFLAERIRNLSSGIPNIAKGLHHSITKDLETAADMTQELLEEITPLCAGSFEKPFEDYANVHFRTEWTLSEIKSALLKYSDHYTNYQNAYRDGVPDITLRNPYLVSSFDVEVIFMQGKYINIESLLQDRMIALNRTGNHINRLYIWFMVLIPDHILANKSSLWRHFGVKSPGFSHPAVDYLANDHTPLDPGVAMKSPEIDRFWNAILDKITLMQTDILATINQLLDNMRESRKYFKNYADGNNVDESFYKKNFVQLDVFYKELTERAVVTQKAFEYPALLGEIGGLMGLILGASAITLIEFIDMIIYAIYTQMLGKIERSKKKARYGIGACVN</sequence>
<organism evidence="15">
    <name type="scientific">Capitella teleta</name>
    <name type="common">Polychaete worm</name>
    <dbReference type="NCBI Taxonomy" id="283909"/>
    <lineage>
        <taxon>Eukaryota</taxon>
        <taxon>Metazoa</taxon>
        <taxon>Spiralia</taxon>
        <taxon>Lophotrochozoa</taxon>
        <taxon>Annelida</taxon>
        <taxon>Polychaeta</taxon>
        <taxon>Sedentaria</taxon>
        <taxon>Scolecida</taxon>
        <taxon>Capitellidae</taxon>
        <taxon>Capitella</taxon>
    </lineage>
</organism>
<reference evidence="17" key="1">
    <citation type="submission" date="2012-12" db="EMBL/GenBank/DDBJ databases">
        <authorList>
            <person name="Hellsten U."/>
            <person name="Grimwood J."/>
            <person name="Chapman J.A."/>
            <person name="Shapiro H."/>
            <person name="Aerts A."/>
            <person name="Otillar R.P."/>
            <person name="Terry A.Y."/>
            <person name="Boore J.L."/>
            <person name="Simakov O."/>
            <person name="Marletaz F."/>
            <person name="Cho S.-J."/>
            <person name="Edsinger-Gonzales E."/>
            <person name="Havlak P."/>
            <person name="Kuo D.-H."/>
            <person name="Larsson T."/>
            <person name="Lv J."/>
            <person name="Arendt D."/>
            <person name="Savage R."/>
            <person name="Osoegawa K."/>
            <person name="de Jong P."/>
            <person name="Lindberg D.R."/>
            <person name="Seaver E.C."/>
            <person name="Weisblat D.A."/>
            <person name="Putnam N.H."/>
            <person name="Grigoriev I.V."/>
            <person name="Rokhsar D.S."/>
        </authorList>
    </citation>
    <scope>NUCLEOTIDE SEQUENCE</scope>
    <source>
        <strain evidence="17">I ESC-2004</strain>
    </source>
</reference>
<dbReference type="PANTHER" id="PTHR11690:SF293">
    <property type="entry name" value="ACID-SENSING ION CHANNEL 1"/>
    <property type="match status" value="1"/>
</dbReference>
<keyword evidence="11 13" id="KW-0407">Ion channel</keyword>
<reference evidence="15 17" key="2">
    <citation type="journal article" date="2013" name="Nature">
        <title>Insights into bilaterian evolution from three spiralian genomes.</title>
        <authorList>
            <person name="Simakov O."/>
            <person name="Marletaz F."/>
            <person name="Cho S.J."/>
            <person name="Edsinger-Gonzales E."/>
            <person name="Havlak P."/>
            <person name="Hellsten U."/>
            <person name="Kuo D.H."/>
            <person name="Larsson T."/>
            <person name="Lv J."/>
            <person name="Arendt D."/>
            <person name="Savage R."/>
            <person name="Osoegawa K."/>
            <person name="de Jong P."/>
            <person name="Grimwood J."/>
            <person name="Chapman J.A."/>
            <person name="Shapiro H."/>
            <person name="Aerts A."/>
            <person name="Otillar R.P."/>
            <person name="Terry A.Y."/>
            <person name="Boore J.L."/>
            <person name="Grigoriev I.V."/>
            <person name="Lindberg D.R."/>
            <person name="Seaver E.C."/>
            <person name="Weisblat D.A."/>
            <person name="Putnam N.H."/>
            <person name="Rokhsar D.S."/>
        </authorList>
    </citation>
    <scope>NUCLEOTIDE SEQUENCE</scope>
    <source>
        <strain evidence="15 17">I ESC-2004</strain>
    </source>
</reference>
<evidence type="ECO:0000256" key="1">
    <source>
        <dbReference type="ARBA" id="ARBA00004141"/>
    </source>
</evidence>
<dbReference type="GO" id="GO:0005886">
    <property type="term" value="C:plasma membrane"/>
    <property type="evidence" value="ECO:0007669"/>
    <property type="project" value="TreeGrafter"/>
</dbReference>
<evidence type="ECO:0000256" key="13">
    <source>
        <dbReference type="RuleBase" id="RU000679"/>
    </source>
</evidence>
<dbReference type="InterPro" id="IPR001873">
    <property type="entry name" value="ENaC"/>
</dbReference>
<evidence type="ECO:0000256" key="5">
    <source>
        <dbReference type="ARBA" id="ARBA00022989"/>
    </source>
</evidence>
<dbReference type="SMART" id="SM00192">
    <property type="entry name" value="LDLa"/>
    <property type="match status" value="1"/>
</dbReference>
<dbReference type="EnsemblMetazoa" id="CapteT187477">
    <property type="protein sequence ID" value="CapteP187477"/>
    <property type="gene ID" value="CapteG187477"/>
</dbReference>
<dbReference type="GO" id="GO:0015280">
    <property type="term" value="F:ligand-gated sodium channel activity"/>
    <property type="evidence" value="ECO:0007669"/>
    <property type="project" value="TreeGrafter"/>
</dbReference>
<dbReference type="PROSITE" id="PS50068">
    <property type="entry name" value="LDLRA_2"/>
    <property type="match status" value="1"/>
</dbReference>
<feature type="disulfide bond" evidence="12">
    <location>
        <begin position="140"/>
        <end position="155"/>
    </location>
</feature>
<dbReference type="Gene3D" id="1.10.287.770">
    <property type="entry name" value="YojJ-like"/>
    <property type="match status" value="1"/>
</dbReference>
<dbReference type="InterPro" id="IPR002172">
    <property type="entry name" value="LDrepeatLR_classA_rpt"/>
</dbReference>
<dbReference type="OrthoDB" id="6021021at2759"/>
<evidence type="ECO:0000256" key="10">
    <source>
        <dbReference type="ARBA" id="ARBA00023201"/>
    </source>
</evidence>
<feature type="transmembrane region" description="Helical" evidence="14">
    <location>
        <begin position="31"/>
        <end position="56"/>
    </location>
</feature>
<dbReference type="STRING" id="283909.R7VKF8"/>
<keyword evidence="7 13" id="KW-0406">Ion transport</keyword>
<evidence type="ECO:0000256" key="3">
    <source>
        <dbReference type="ARBA" id="ARBA00022461"/>
    </source>
</evidence>